<evidence type="ECO:0000313" key="24">
    <source>
        <dbReference type="Proteomes" id="UP000462449"/>
    </source>
</evidence>
<dbReference type="Pfam" id="PF13614">
    <property type="entry name" value="AAA_31"/>
    <property type="match status" value="1"/>
</dbReference>
<comment type="catalytic activity">
    <reaction evidence="15">
        <text>L-tyrosyl-[protein] + ATP = O-phospho-L-tyrosyl-[protein] + ADP + H(+)</text>
        <dbReference type="Rhea" id="RHEA:10596"/>
        <dbReference type="Rhea" id="RHEA-COMP:10136"/>
        <dbReference type="Rhea" id="RHEA-COMP:20101"/>
        <dbReference type="ChEBI" id="CHEBI:15378"/>
        <dbReference type="ChEBI" id="CHEBI:30616"/>
        <dbReference type="ChEBI" id="CHEBI:46858"/>
        <dbReference type="ChEBI" id="CHEBI:61978"/>
        <dbReference type="ChEBI" id="CHEBI:456216"/>
        <dbReference type="EC" id="2.7.10.2"/>
    </reaction>
</comment>
<dbReference type="Gene3D" id="3.40.50.300">
    <property type="entry name" value="P-loop containing nucleotide triphosphate hydrolases"/>
    <property type="match status" value="1"/>
</dbReference>
<dbReference type="Proteomes" id="UP000285951">
    <property type="component" value="Unassembled WGS sequence"/>
</dbReference>
<evidence type="ECO:0000256" key="15">
    <source>
        <dbReference type="ARBA" id="ARBA00051245"/>
    </source>
</evidence>
<evidence type="ECO:0000256" key="3">
    <source>
        <dbReference type="ARBA" id="ARBA00008883"/>
    </source>
</evidence>
<keyword evidence="14" id="KW-0829">Tyrosine-protein kinase</keyword>
<feature type="coiled-coil region" evidence="16">
    <location>
        <begin position="305"/>
        <end position="339"/>
    </location>
</feature>
<feature type="domain" description="AAA" evidence="19">
    <location>
        <begin position="603"/>
        <end position="722"/>
    </location>
</feature>
<keyword evidence="12 17" id="KW-1133">Transmembrane helix</keyword>
<evidence type="ECO:0000256" key="7">
    <source>
        <dbReference type="ARBA" id="ARBA00022679"/>
    </source>
</evidence>
<keyword evidence="5" id="KW-1003">Cell membrane</keyword>
<evidence type="ECO:0000256" key="2">
    <source>
        <dbReference type="ARBA" id="ARBA00007316"/>
    </source>
</evidence>
<dbReference type="AlphaFoldDB" id="A0A7M4D6V4"/>
<name>A0A7M4D6V4_9BACT</name>
<keyword evidence="10 21" id="KW-0418">Kinase</keyword>
<evidence type="ECO:0000256" key="13">
    <source>
        <dbReference type="ARBA" id="ARBA00023136"/>
    </source>
</evidence>
<dbReference type="InterPro" id="IPR027417">
    <property type="entry name" value="P-loop_NTPase"/>
</dbReference>
<comment type="caution">
    <text evidence="21">The sequence shown here is derived from an EMBL/GenBank/DDBJ whole genome shotgun (WGS) entry which is preliminary data.</text>
</comment>
<keyword evidence="16" id="KW-0175">Coiled coil</keyword>
<evidence type="ECO:0000256" key="5">
    <source>
        <dbReference type="ARBA" id="ARBA00022475"/>
    </source>
</evidence>
<gene>
    <name evidence="22" type="ORF">DWB62_011205</name>
    <name evidence="21" type="ORF">GNY23_11205</name>
</gene>
<dbReference type="GO" id="GO:0005524">
    <property type="term" value="F:ATP binding"/>
    <property type="evidence" value="ECO:0007669"/>
    <property type="project" value="UniProtKB-KW"/>
</dbReference>
<evidence type="ECO:0000256" key="1">
    <source>
        <dbReference type="ARBA" id="ARBA00004429"/>
    </source>
</evidence>
<dbReference type="Pfam" id="PF02706">
    <property type="entry name" value="Wzz"/>
    <property type="match status" value="1"/>
</dbReference>
<comment type="subcellular location">
    <subcellularLocation>
        <location evidence="1">Cell inner membrane</location>
        <topology evidence="1">Multi-pass membrane protein</topology>
    </subcellularLocation>
</comment>
<evidence type="ECO:0000256" key="9">
    <source>
        <dbReference type="ARBA" id="ARBA00022741"/>
    </source>
</evidence>
<comment type="similarity">
    <text evidence="2">Belongs to the CpsD/CapB family.</text>
</comment>
<dbReference type="Pfam" id="PF13807">
    <property type="entry name" value="GNVR"/>
    <property type="match status" value="1"/>
</dbReference>
<evidence type="ECO:0000256" key="16">
    <source>
        <dbReference type="SAM" id="Coils"/>
    </source>
</evidence>
<dbReference type="OrthoDB" id="9794577at2"/>
<evidence type="ECO:0000313" key="21">
    <source>
        <dbReference type="EMBL" id="MUP38383.1"/>
    </source>
</evidence>
<protein>
    <recommendedName>
        <fullName evidence="4">non-specific protein-tyrosine kinase</fullName>
        <ecNumber evidence="4">2.7.10.2</ecNumber>
    </recommendedName>
</protein>
<feature type="domain" description="Polysaccharide chain length determinant N-terminal" evidence="18">
    <location>
        <begin position="26"/>
        <end position="106"/>
    </location>
</feature>
<evidence type="ECO:0000256" key="14">
    <source>
        <dbReference type="ARBA" id="ARBA00023137"/>
    </source>
</evidence>
<proteinExistence type="inferred from homology"/>
<keyword evidence="8 17" id="KW-0812">Transmembrane</keyword>
<dbReference type="PANTHER" id="PTHR32309">
    <property type="entry name" value="TYROSINE-PROTEIN KINASE"/>
    <property type="match status" value="1"/>
</dbReference>
<dbReference type="InterPro" id="IPR050445">
    <property type="entry name" value="Bact_polysacc_biosynth/exp"/>
</dbReference>
<dbReference type="EC" id="2.7.10.2" evidence="4"/>
<feature type="coiled-coil region" evidence="16">
    <location>
        <begin position="414"/>
        <end position="445"/>
    </location>
</feature>
<dbReference type="SUPFAM" id="SSF52540">
    <property type="entry name" value="P-loop containing nucleoside triphosphate hydrolases"/>
    <property type="match status" value="1"/>
</dbReference>
<evidence type="ECO:0000259" key="20">
    <source>
        <dbReference type="Pfam" id="PF13807"/>
    </source>
</evidence>
<dbReference type="CDD" id="cd05387">
    <property type="entry name" value="BY-kinase"/>
    <property type="match status" value="1"/>
</dbReference>
<dbReference type="GO" id="GO:0005886">
    <property type="term" value="C:plasma membrane"/>
    <property type="evidence" value="ECO:0007669"/>
    <property type="project" value="UniProtKB-SubCell"/>
</dbReference>
<dbReference type="RefSeq" id="WP_156196027.1">
    <property type="nucleotide sequence ID" value="NZ_QTZN02000023.1"/>
</dbReference>
<keyword evidence="11" id="KW-0067">ATP-binding</keyword>
<dbReference type="InterPro" id="IPR003856">
    <property type="entry name" value="LPS_length_determ_N"/>
</dbReference>
<evidence type="ECO:0000256" key="11">
    <source>
        <dbReference type="ARBA" id="ARBA00022840"/>
    </source>
</evidence>
<comment type="similarity">
    <text evidence="3">Belongs to the etk/wzc family.</text>
</comment>
<evidence type="ECO:0000256" key="10">
    <source>
        <dbReference type="ARBA" id="ARBA00022777"/>
    </source>
</evidence>
<evidence type="ECO:0000256" key="4">
    <source>
        <dbReference type="ARBA" id="ARBA00011903"/>
    </source>
</evidence>
<keyword evidence="13 17" id="KW-0472">Membrane</keyword>
<dbReference type="InterPro" id="IPR005702">
    <property type="entry name" value="Wzc-like_C"/>
</dbReference>
<dbReference type="Proteomes" id="UP000462449">
    <property type="component" value="Unassembled WGS sequence"/>
</dbReference>
<dbReference type="InterPro" id="IPR025669">
    <property type="entry name" value="AAA_dom"/>
</dbReference>
<feature type="transmembrane region" description="Helical" evidence="17">
    <location>
        <begin position="30"/>
        <end position="50"/>
    </location>
</feature>
<reference evidence="21 24" key="2">
    <citation type="submission" date="2019-12" db="EMBL/GenBank/DDBJ databases">
        <title>Draft genome sequence of Labilibaculum sp. strain 44 isolated from deep waters of Black Sea.</title>
        <authorList>
            <person name="Yadav S."/>
            <person name="Villanueva L."/>
        </authorList>
    </citation>
    <scope>NUCLEOTIDE SEQUENCE [LARGE SCALE GENOMIC DNA]</scope>
    <source>
        <strain evidence="21 24">44</strain>
    </source>
</reference>
<evidence type="ECO:0000259" key="19">
    <source>
        <dbReference type="Pfam" id="PF13614"/>
    </source>
</evidence>
<sequence>MTSSNEFLKNLVNEEKQQIKAFQYKLVSKWYWFLIFGILGLGGGLMYTFYSPHKYQAKCTILVQNESNALRGKEFFDDDGSLRGINVQDHIGVLKSSSLSKQVLINLNWNVSWYQKMPFFNQDLYGLAPFYVYKTDRRENPNDFPLFVKMISEEEYMVRSDNTILESSEISYFEAKGKFGVPFENEHFSFVLEKNNDVIVPLEAEFFFVFNNMENLSVQYADNLNVTLEDLKGNLIELELKGITAQRIVDFLNELSEEYIEFCLSEKNKISKNTIRFIDMQLEGVVDSLEQTGHLFSDFQSKNQSSNLEREADLAMADLKRLEEEYALSERKLNYIRNLNQYINNSVQFSKVEHHLQQDFGNELVNNSILSPSVVDITDPGLNNLVLKLGELYGKKEILSYSVKKNEPNMLVLEKEIRHTKQSLKENLQNLLVNTENDLSSIARQMSGVKSKLVRLPKMEQKFINFKRRYDLNNDLYTFLLKKRAEAEITIASNVPNSQILDRASLMSTNKVGPKTILNLIIGFLIGISMPFIFIKTRDYFNNTIGSIYELERETSLPVLGVISHNRHRKDFLVCNRPRSGITESFRSLRTDLENLLAENKQKVISVQSVMPGEGKSFVSLNLAAILAMNNEKVLLVEADMRKPGLNRVFGSIRSNGMSSYLKGEDAFDDIIFQTKFENLSFIPAGPVPLNPAELLANGKFKGFMEKARIQYNYIILDSAPVSVVTDGLLSGKYADLNLFVLRHHFSRKEHVNYINKLVDKGSVKNVTILLNDFRANGVDVKDFGYQSGYYKDNYLPKGKI</sequence>
<accession>A0A7M4D6V4</accession>
<dbReference type="EMBL" id="QTZN02000023">
    <property type="protein sequence ID" value="MVB07588.1"/>
    <property type="molecule type" value="Genomic_DNA"/>
</dbReference>
<keyword evidence="9" id="KW-0547">Nucleotide-binding</keyword>
<dbReference type="PANTHER" id="PTHR32309:SF13">
    <property type="entry name" value="FERRIC ENTEROBACTIN TRANSPORT PROTEIN FEPE"/>
    <property type="match status" value="1"/>
</dbReference>
<dbReference type="NCBIfam" id="TIGR01007">
    <property type="entry name" value="eps_fam"/>
    <property type="match status" value="1"/>
</dbReference>
<feature type="domain" description="Tyrosine-protein kinase G-rich" evidence="20">
    <location>
        <begin position="458"/>
        <end position="532"/>
    </location>
</feature>
<reference evidence="22 23" key="1">
    <citation type="submission" date="2019-11" db="EMBL/GenBank/DDBJ databases">
        <title>Draft genome sequence of Labilibaculum sp. strain SYP isolated from Black Sea.</title>
        <authorList>
            <person name="Yadav S."/>
            <person name="Villanueva L."/>
        </authorList>
    </citation>
    <scope>NUCLEOTIDE SEQUENCE [LARGE SCALE GENOMIC DNA]</scope>
    <source>
        <strain evidence="22 23">44</strain>
    </source>
</reference>
<evidence type="ECO:0000313" key="22">
    <source>
        <dbReference type="EMBL" id="MVB07588.1"/>
    </source>
</evidence>
<evidence type="ECO:0000256" key="12">
    <source>
        <dbReference type="ARBA" id="ARBA00022989"/>
    </source>
</evidence>
<organism evidence="21 24">
    <name type="scientific">Labilibaculum euxinus</name>
    <dbReference type="NCBI Taxonomy" id="2686357"/>
    <lineage>
        <taxon>Bacteria</taxon>
        <taxon>Pseudomonadati</taxon>
        <taxon>Bacteroidota</taxon>
        <taxon>Bacteroidia</taxon>
        <taxon>Marinilabiliales</taxon>
        <taxon>Marinifilaceae</taxon>
        <taxon>Labilibaculum</taxon>
    </lineage>
</organism>
<evidence type="ECO:0000313" key="23">
    <source>
        <dbReference type="Proteomes" id="UP000285951"/>
    </source>
</evidence>
<keyword evidence="7 21" id="KW-0808">Transferase</keyword>
<dbReference type="InterPro" id="IPR032807">
    <property type="entry name" value="GNVR"/>
</dbReference>
<keyword evidence="6" id="KW-0997">Cell inner membrane</keyword>
<keyword evidence="23" id="KW-1185">Reference proteome</keyword>
<dbReference type="GO" id="GO:0004715">
    <property type="term" value="F:non-membrane spanning protein tyrosine kinase activity"/>
    <property type="evidence" value="ECO:0007669"/>
    <property type="project" value="UniProtKB-EC"/>
</dbReference>
<feature type="transmembrane region" description="Helical" evidence="17">
    <location>
        <begin position="517"/>
        <end position="535"/>
    </location>
</feature>
<evidence type="ECO:0000256" key="6">
    <source>
        <dbReference type="ARBA" id="ARBA00022519"/>
    </source>
</evidence>
<dbReference type="EMBL" id="WOTW01000023">
    <property type="protein sequence ID" value="MUP38383.1"/>
    <property type="molecule type" value="Genomic_DNA"/>
</dbReference>
<evidence type="ECO:0000256" key="8">
    <source>
        <dbReference type="ARBA" id="ARBA00022692"/>
    </source>
</evidence>
<evidence type="ECO:0000259" key="18">
    <source>
        <dbReference type="Pfam" id="PF02706"/>
    </source>
</evidence>
<evidence type="ECO:0000256" key="17">
    <source>
        <dbReference type="SAM" id="Phobius"/>
    </source>
</evidence>